<evidence type="ECO:0000256" key="1">
    <source>
        <dbReference type="SAM" id="MobiDB-lite"/>
    </source>
</evidence>
<evidence type="ECO:0000313" key="3">
    <source>
        <dbReference type="Proteomes" id="UP000314294"/>
    </source>
</evidence>
<dbReference type="EMBL" id="SRLO01000005">
    <property type="protein sequence ID" value="TNN88537.1"/>
    <property type="molecule type" value="Genomic_DNA"/>
</dbReference>
<protein>
    <submittedName>
        <fullName evidence="2">Uncharacterized protein</fullName>
    </submittedName>
</protein>
<dbReference type="Proteomes" id="UP000314294">
    <property type="component" value="Unassembled WGS sequence"/>
</dbReference>
<sequence>MNNQRKRAVGFYTKSEASCLHLASAFPFLFRGCFWTSGDYPSRTSEQANQDEGPNSSSGAFSVRQQDAEQEELENRSAWSSSGGVDVDEEAEDQTRFDRISCSLDNLGCFSTLPTQILEHPEQRRSQLGKSDKQSRGPIRKVDENNLAGSTPRSPPLDEADTCGGGELVKLQHLLPGDDVDLEFGQHLVHQPQVVVHQALPVAPHVAAGAPEDEHRVLAGVEQLVAIPQHPLHAGVSDHAQGGAPADVRGVAPGGGGVVHADDALGPVDVFAPTASDEVTRAGHQGAGLAVHPGRLIDGNKQEGSNLAVALQRQWSREFKWASLARIGHFRELGQAITKRIGWML</sequence>
<dbReference type="AlphaFoldDB" id="A0A4Z2JEZ0"/>
<keyword evidence="3" id="KW-1185">Reference proteome</keyword>
<feature type="region of interest" description="Disordered" evidence="1">
    <location>
        <begin position="42"/>
        <end position="91"/>
    </location>
</feature>
<name>A0A4Z2JEZ0_9TELE</name>
<accession>A0A4Z2JEZ0</accession>
<feature type="compositionally biased region" description="Basic and acidic residues" evidence="1">
    <location>
        <begin position="119"/>
        <end position="144"/>
    </location>
</feature>
<comment type="caution">
    <text evidence="2">The sequence shown here is derived from an EMBL/GenBank/DDBJ whole genome shotgun (WGS) entry which is preliminary data.</text>
</comment>
<feature type="region of interest" description="Disordered" evidence="1">
    <location>
        <begin position="118"/>
        <end position="164"/>
    </location>
</feature>
<evidence type="ECO:0000313" key="2">
    <source>
        <dbReference type="EMBL" id="TNN88537.1"/>
    </source>
</evidence>
<gene>
    <name evidence="2" type="ORF">EYF80_001320</name>
</gene>
<feature type="compositionally biased region" description="Polar residues" evidence="1">
    <location>
        <begin position="42"/>
        <end position="65"/>
    </location>
</feature>
<reference evidence="2 3" key="1">
    <citation type="submission" date="2019-03" db="EMBL/GenBank/DDBJ databases">
        <title>First draft genome of Liparis tanakae, snailfish: a comprehensive survey of snailfish specific genes.</title>
        <authorList>
            <person name="Kim W."/>
            <person name="Song I."/>
            <person name="Jeong J.-H."/>
            <person name="Kim D."/>
            <person name="Kim S."/>
            <person name="Ryu S."/>
            <person name="Song J.Y."/>
            <person name="Lee S.K."/>
        </authorList>
    </citation>
    <scope>NUCLEOTIDE SEQUENCE [LARGE SCALE GENOMIC DNA]</scope>
    <source>
        <tissue evidence="2">Muscle</tissue>
    </source>
</reference>
<organism evidence="2 3">
    <name type="scientific">Liparis tanakae</name>
    <name type="common">Tanaka's snailfish</name>
    <dbReference type="NCBI Taxonomy" id="230148"/>
    <lineage>
        <taxon>Eukaryota</taxon>
        <taxon>Metazoa</taxon>
        <taxon>Chordata</taxon>
        <taxon>Craniata</taxon>
        <taxon>Vertebrata</taxon>
        <taxon>Euteleostomi</taxon>
        <taxon>Actinopterygii</taxon>
        <taxon>Neopterygii</taxon>
        <taxon>Teleostei</taxon>
        <taxon>Neoteleostei</taxon>
        <taxon>Acanthomorphata</taxon>
        <taxon>Eupercaria</taxon>
        <taxon>Perciformes</taxon>
        <taxon>Cottioidei</taxon>
        <taxon>Cottales</taxon>
        <taxon>Liparidae</taxon>
        <taxon>Liparis</taxon>
    </lineage>
</organism>
<proteinExistence type="predicted"/>